<evidence type="ECO:0008006" key="8">
    <source>
        <dbReference type="Google" id="ProtNLM"/>
    </source>
</evidence>
<protein>
    <recommendedName>
        <fullName evidence="8">Myb-like domain-containing protein</fullName>
    </recommendedName>
</protein>
<evidence type="ECO:0000256" key="2">
    <source>
        <dbReference type="SAM" id="MobiDB-lite"/>
    </source>
</evidence>
<evidence type="ECO:0000313" key="7">
    <source>
        <dbReference type="RefSeq" id="XP_033572317.1"/>
    </source>
</evidence>
<dbReference type="InterPro" id="IPR001005">
    <property type="entry name" value="SANT/Myb"/>
</dbReference>
<dbReference type="PANTHER" id="PTHR46734">
    <property type="entry name" value="TELOMERIC REPEAT-BINDING FACTOR 1 TERF1"/>
    <property type="match status" value="1"/>
</dbReference>
<dbReference type="AlphaFoldDB" id="A0A6A6Y9Z7"/>
<feature type="region of interest" description="Disordered" evidence="2">
    <location>
        <begin position="1"/>
        <end position="125"/>
    </location>
</feature>
<accession>A0A6A6Y9Z7</accession>
<dbReference type="SUPFAM" id="SSF46689">
    <property type="entry name" value="Homeodomain-like"/>
    <property type="match status" value="1"/>
</dbReference>
<feature type="domain" description="Myb-like" evidence="3">
    <location>
        <begin position="117"/>
        <end position="172"/>
    </location>
</feature>
<feature type="domain" description="HTH myb-type" evidence="4">
    <location>
        <begin position="117"/>
        <end position="172"/>
    </location>
</feature>
<keyword evidence="1" id="KW-0539">Nucleus</keyword>
<organism evidence="5">
    <name type="scientific">Mytilinidion resinicola</name>
    <dbReference type="NCBI Taxonomy" id="574789"/>
    <lineage>
        <taxon>Eukaryota</taxon>
        <taxon>Fungi</taxon>
        <taxon>Dikarya</taxon>
        <taxon>Ascomycota</taxon>
        <taxon>Pezizomycotina</taxon>
        <taxon>Dothideomycetes</taxon>
        <taxon>Pleosporomycetidae</taxon>
        <taxon>Mytilinidiales</taxon>
        <taxon>Mytilinidiaceae</taxon>
        <taxon>Mytilinidion</taxon>
    </lineage>
</organism>
<gene>
    <name evidence="5 7" type="ORF">BDZ99DRAFT_541200</name>
</gene>
<reference evidence="7" key="2">
    <citation type="submission" date="2020-04" db="EMBL/GenBank/DDBJ databases">
        <authorList>
            <consortium name="NCBI Genome Project"/>
        </authorList>
    </citation>
    <scope>NUCLEOTIDE SEQUENCE</scope>
    <source>
        <strain evidence="7">CBS 304.34</strain>
    </source>
</reference>
<name>A0A6A6Y9Z7_9PEZI</name>
<dbReference type="CDD" id="cd11660">
    <property type="entry name" value="SANT_TRF"/>
    <property type="match status" value="1"/>
</dbReference>
<dbReference type="Pfam" id="PF00249">
    <property type="entry name" value="Myb_DNA-binding"/>
    <property type="match status" value="1"/>
</dbReference>
<evidence type="ECO:0000256" key="1">
    <source>
        <dbReference type="ARBA" id="ARBA00023242"/>
    </source>
</evidence>
<dbReference type="PANTHER" id="PTHR46734:SF1">
    <property type="entry name" value="TELOMERIC REPEAT-BINDING FACTOR 1"/>
    <property type="match status" value="1"/>
</dbReference>
<feature type="compositionally biased region" description="Basic and acidic residues" evidence="2">
    <location>
        <begin position="80"/>
        <end position="112"/>
    </location>
</feature>
<dbReference type="RefSeq" id="XP_033572317.1">
    <property type="nucleotide sequence ID" value="XM_033726731.1"/>
</dbReference>
<evidence type="ECO:0000259" key="3">
    <source>
        <dbReference type="PROSITE" id="PS50090"/>
    </source>
</evidence>
<dbReference type="EMBL" id="MU003710">
    <property type="protein sequence ID" value="KAF2805353.1"/>
    <property type="molecule type" value="Genomic_DNA"/>
</dbReference>
<dbReference type="PROSITE" id="PS50090">
    <property type="entry name" value="MYB_LIKE"/>
    <property type="match status" value="1"/>
</dbReference>
<dbReference type="PROSITE" id="PS51294">
    <property type="entry name" value="HTH_MYB"/>
    <property type="match status" value="1"/>
</dbReference>
<sequence length="172" mass="18957">MGGGIASVLNNDLVLPKPHPPPAKKGRRPRIPPLLQGLHHPPPDAGLFPPITGERAAASPRVVESTEERAVLDIPSVRDTTGDRARGDVSQKETTVHVEGFAEKENVDEKRKGQGNTSVKKRNKWTEQETKDLLQGVSKFGIGNWKKIFDCNEYSFPGRTCVDLKDRYAISI</sequence>
<proteinExistence type="predicted"/>
<dbReference type="Gene3D" id="1.10.10.60">
    <property type="entry name" value="Homeodomain-like"/>
    <property type="match status" value="1"/>
</dbReference>
<dbReference type="InterPro" id="IPR009057">
    <property type="entry name" value="Homeodomain-like_sf"/>
</dbReference>
<dbReference type="Proteomes" id="UP000504636">
    <property type="component" value="Unplaced"/>
</dbReference>
<dbReference type="OrthoDB" id="608866at2759"/>
<evidence type="ECO:0000259" key="4">
    <source>
        <dbReference type="PROSITE" id="PS51294"/>
    </source>
</evidence>
<evidence type="ECO:0000313" key="5">
    <source>
        <dbReference type="EMBL" id="KAF2805353.1"/>
    </source>
</evidence>
<reference evidence="7" key="3">
    <citation type="submission" date="2025-04" db="UniProtKB">
        <authorList>
            <consortium name="RefSeq"/>
        </authorList>
    </citation>
    <scope>IDENTIFICATION</scope>
    <source>
        <strain evidence="7">CBS 304.34</strain>
    </source>
</reference>
<reference evidence="5 7" key="1">
    <citation type="journal article" date="2020" name="Stud. Mycol.">
        <title>101 Dothideomycetes genomes: a test case for predicting lifestyles and emergence of pathogens.</title>
        <authorList>
            <person name="Haridas S."/>
            <person name="Albert R."/>
            <person name="Binder M."/>
            <person name="Bloem J."/>
            <person name="Labutti K."/>
            <person name="Salamov A."/>
            <person name="Andreopoulos B."/>
            <person name="Baker S."/>
            <person name="Barry K."/>
            <person name="Bills G."/>
            <person name="Bluhm B."/>
            <person name="Cannon C."/>
            <person name="Castanera R."/>
            <person name="Culley D."/>
            <person name="Daum C."/>
            <person name="Ezra D."/>
            <person name="Gonzalez J."/>
            <person name="Henrissat B."/>
            <person name="Kuo A."/>
            <person name="Liang C."/>
            <person name="Lipzen A."/>
            <person name="Lutzoni F."/>
            <person name="Magnuson J."/>
            <person name="Mondo S."/>
            <person name="Nolan M."/>
            <person name="Ohm R."/>
            <person name="Pangilinan J."/>
            <person name="Park H.-J."/>
            <person name="Ramirez L."/>
            <person name="Alfaro M."/>
            <person name="Sun H."/>
            <person name="Tritt A."/>
            <person name="Yoshinaga Y."/>
            <person name="Zwiers L.-H."/>
            <person name="Turgeon B."/>
            <person name="Goodwin S."/>
            <person name="Spatafora J."/>
            <person name="Crous P."/>
            <person name="Grigoriev I."/>
        </authorList>
    </citation>
    <scope>NUCLEOTIDE SEQUENCE</scope>
    <source>
        <strain evidence="5 7">CBS 304.34</strain>
    </source>
</reference>
<dbReference type="InterPro" id="IPR017930">
    <property type="entry name" value="Myb_dom"/>
</dbReference>
<evidence type="ECO:0000313" key="6">
    <source>
        <dbReference type="Proteomes" id="UP000504636"/>
    </source>
</evidence>
<dbReference type="GeneID" id="54467624"/>
<dbReference type="InterPro" id="IPR052450">
    <property type="entry name" value="TRBD-Containing_Protein"/>
</dbReference>
<keyword evidence="6" id="KW-1185">Reference proteome</keyword>